<sequence length="191" mass="22302">MYTSKDYKNLLGMNGFSDNALNIHFTLYEGYVKNVNSILEKFSKGEVKEGSYEMGELKRRFGWEYNGMKLHEIYFESLIKDGKEIDKESNLAKAIEKDFTNFENFLEKFKSAGLARGIGWILLVKEENTGELFITWVDEHDRGLLANAKIILSMDVFEHAFIPDYATKKAEYIDAFISNINWEICEQRFER</sequence>
<evidence type="ECO:0000256" key="4">
    <source>
        <dbReference type="ARBA" id="ARBA00023002"/>
    </source>
</evidence>
<dbReference type="PANTHER" id="PTHR11404">
    <property type="entry name" value="SUPEROXIDE DISMUTASE 2"/>
    <property type="match status" value="1"/>
</dbReference>
<dbReference type="InterPro" id="IPR001189">
    <property type="entry name" value="Mn/Fe_SOD"/>
</dbReference>
<evidence type="ECO:0000256" key="1">
    <source>
        <dbReference type="ARBA" id="ARBA00008714"/>
    </source>
</evidence>
<accession>A0A644T603</accession>
<reference evidence="6" key="1">
    <citation type="submission" date="2019-08" db="EMBL/GenBank/DDBJ databases">
        <authorList>
            <person name="Kucharzyk K."/>
            <person name="Murdoch R.W."/>
            <person name="Higgins S."/>
            <person name="Loffler F."/>
        </authorList>
    </citation>
    <scope>NUCLEOTIDE SEQUENCE</scope>
</reference>
<dbReference type="InterPro" id="IPR019832">
    <property type="entry name" value="Mn/Fe_SOD_C"/>
</dbReference>
<dbReference type="Pfam" id="PF02777">
    <property type="entry name" value="Sod_Fe_C"/>
    <property type="match status" value="1"/>
</dbReference>
<dbReference type="PIRSF" id="PIRSF000349">
    <property type="entry name" value="SODismutase"/>
    <property type="match status" value="1"/>
</dbReference>
<dbReference type="EC" id="1.15.1.1" evidence="2"/>
<dbReference type="InterPro" id="IPR036324">
    <property type="entry name" value="Mn/Fe_SOD_N_sf"/>
</dbReference>
<dbReference type="SUPFAM" id="SSF54719">
    <property type="entry name" value="Fe,Mn superoxide dismutase (SOD), C-terminal domain"/>
    <property type="match status" value="1"/>
</dbReference>
<proteinExistence type="inferred from homology"/>
<dbReference type="GO" id="GO:0004784">
    <property type="term" value="F:superoxide dismutase activity"/>
    <property type="evidence" value="ECO:0007669"/>
    <property type="project" value="UniProtKB-EC"/>
</dbReference>
<comment type="caution">
    <text evidence="6">The sequence shown here is derived from an EMBL/GenBank/DDBJ whole genome shotgun (WGS) entry which is preliminary data.</text>
</comment>
<evidence type="ECO:0000259" key="5">
    <source>
        <dbReference type="Pfam" id="PF02777"/>
    </source>
</evidence>
<dbReference type="SUPFAM" id="SSF46609">
    <property type="entry name" value="Fe,Mn superoxide dismutase (SOD), N-terminal domain"/>
    <property type="match status" value="1"/>
</dbReference>
<gene>
    <name evidence="6" type="primary">chrC_1</name>
    <name evidence="6" type="ORF">SDC9_07966</name>
</gene>
<protein>
    <recommendedName>
        <fullName evidence="2">superoxide dismutase</fullName>
        <ecNumber evidence="2">1.15.1.1</ecNumber>
    </recommendedName>
</protein>
<dbReference type="EMBL" id="VSSQ01000017">
    <property type="protein sequence ID" value="MPL62348.1"/>
    <property type="molecule type" value="Genomic_DNA"/>
</dbReference>
<evidence type="ECO:0000256" key="3">
    <source>
        <dbReference type="ARBA" id="ARBA00022723"/>
    </source>
</evidence>
<dbReference type="GO" id="GO:0046872">
    <property type="term" value="F:metal ion binding"/>
    <property type="evidence" value="ECO:0007669"/>
    <property type="project" value="UniProtKB-KW"/>
</dbReference>
<comment type="similarity">
    <text evidence="1">Belongs to the iron/manganese superoxide dismutase family.</text>
</comment>
<keyword evidence="4 6" id="KW-0560">Oxidoreductase</keyword>
<dbReference type="InterPro" id="IPR050265">
    <property type="entry name" value="Fe/Mn_Superoxide_Dismutase"/>
</dbReference>
<evidence type="ECO:0000313" key="6">
    <source>
        <dbReference type="EMBL" id="MPL62348.1"/>
    </source>
</evidence>
<dbReference type="AlphaFoldDB" id="A0A644T603"/>
<dbReference type="PANTHER" id="PTHR11404:SF6">
    <property type="entry name" value="SUPEROXIDE DISMUTASE [MN], MITOCHONDRIAL"/>
    <property type="match status" value="1"/>
</dbReference>
<dbReference type="Gene3D" id="3.55.40.20">
    <property type="entry name" value="Iron/manganese superoxide dismutase, C-terminal domain"/>
    <property type="match status" value="1"/>
</dbReference>
<organism evidence="6">
    <name type="scientific">bioreactor metagenome</name>
    <dbReference type="NCBI Taxonomy" id="1076179"/>
    <lineage>
        <taxon>unclassified sequences</taxon>
        <taxon>metagenomes</taxon>
        <taxon>ecological metagenomes</taxon>
    </lineage>
</organism>
<feature type="domain" description="Manganese/iron superoxide dismutase C-terminal" evidence="5">
    <location>
        <begin position="88"/>
        <end position="188"/>
    </location>
</feature>
<keyword evidence="3" id="KW-0479">Metal-binding</keyword>
<dbReference type="InterPro" id="IPR036314">
    <property type="entry name" value="SOD_C_sf"/>
</dbReference>
<name>A0A644T603_9ZZZZ</name>
<evidence type="ECO:0000256" key="2">
    <source>
        <dbReference type="ARBA" id="ARBA00012682"/>
    </source>
</evidence>